<dbReference type="PANTHER" id="PTHR10366">
    <property type="entry name" value="NAD DEPENDENT EPIMERASE/DEHYDRATASE"/>
    <property type="match status" value="1"/>
</dbReference>
<accession>A0A6A6SWN6</accession>
<reference evidence="4" key="1">
    <citation type="journal article" date="2020" name="Stud. Mycol.">
        <title>101 Dothideomycetes genomes: a test case for predicting lifestyles and emergence of pathogens.</title>
        <authorList>
            <person name="Haridas S."/>
            <person name="Albert R."/>
            <person name="Binder M."/>
            <person name="Bloem J."/>
            <person name="Labutti K."/>
            <person name="Salamov A."/>
            <person name="Andreopoulos B."/>
            <person name="Baker S."/>
            <person name="Barry K."/>
            <person name="Bills G."/>
            <person name="Bluhm B."/>
            <person name="Cannon C."/>
            <person name="Castanera R."/>
            <person name="Culley D."/>
            <person name="Daum C."/>
            <person name="Ezra D."/>
            <person name="Gonzalez J."/>
            <person name="Henrissat B."/>
            <person name="Kuo A."/>
            <person name="Liang C."/>
            <person name="Lipzen A."/>
            <person name="Lutzoni F."/>
            <person name="Magnuson J."/>
            <person name="Mondo S."/>
            <person name="Nolan M."/>
            <person name="Ohm R."/>
            <person name="Pangilinan J."/>
            <person name="Park H.-J."/>
            <person name="Ramirez L."/>
            <person name="Alfaro M."/>
            <person name="Sun H."/>
            <person name="Tritt A."/>
            <person name="Yoshinaga Y."/>
            <person name="Zwiers L.-H."/>
            <person name="Turgeon B."/>
            <person name="Goodwin S."/>
            <person name="Spatafora J."/>
            <person name="Crous P."/>
            <person name="Grigoriev I."/>
        </authorList>
    </citation>
    <scope>NUCLEOTIDE SEQUENCE</scope>
    <source>
        <strain evidence="4">CBS 122681</strain>
    </source>
</reference>
<protein>
    <submittedName>
        <fullName evidence="4">Cinnamoyl-CoA reductase</fullName>
    </submittedName>
</protein>
<evidence type="ECO:0000259" key="3">
    <source>
        <dbReference type="SMART" id="SM00822"/>
    </source>
</evidence>
<dbReference type="SMART" id="SM00822">
    <property type="entry name" value="PKS_KR"/>
    <property type="match status" value="1"/>
</dbReference>
<dbReference type="GO" id="GO:0016616">
    <property type="term" value="F:oxidoreductase activity, acting on the CH-OH group of donors, NAD or NADP as acceptor"/>
    <property type="evidence" value="ECO:0007669"/>
    <property type="project" value="TreeGrafter"/>
</dbReference>
<feature type="domain" description="Ketoreductase" evidence="3">
    <location>
        <begin position="4"/>
        <end position="159"/>
    </location>
</feature>
<name>A0A6A6SWN6_9PLEO</name>
<dbReference type="SUPFAM" id="SSF51735">
    <property type="entry name" value="NAD(P)-binding Rossmann-fold domains"/>
    <property type="match status" value="1"/>
</dbReference>
<dbReference type="Pfam" id="PF01370">
    <property type="entry name" value="Epimerase"/>
    <property type="match status" value="1"/>
</dbReference>
<dbReference type="InterPro" id="IPR057326">
    <property type="entry name" value="KR_dom"/>
</dbReference>
<keyword evidence="5" id="KW-1185">Reference proteome</keyword>
<evidence type="ECO:0000313" key="5">
    <source>
        <dbReference type="Proteomes" id="UP000799324"/>
    </source>
</evidence>
<dbReference type="InterPro" id="IPR001509">
    <property type="entry name" value="Epimerase_deHydtase"/>
</dbReference>
<dbReference type="PANTHER" id="PTHR10366:SF564">
    <property type="entry name" value="STEROL-4-ALPHA-CARBOXYLATE 3-DEHYDROGENASE, DECARBOXYLATING"/>
    <property type="match status" value="1"/>
</dbReference>
<sequence length="332" mass="36935">MAAKLVLITGATGFIGFRILLDVLKAGHRVRVVVRSREKADSLSHHPKLKDHYERARFDFSLVQDFAELGAWDEALRDVTHIMHVASPLPLPFLNPQKDIYEPSTQGNDNLLLAALRTTNLERIILTSSIVATMPLAPRSQGPYNATTVVDDPAGPFENVYDAYQAAKIHLLRASREIVERHAPRFDVISILPGYTFGRNEMAQSATQMFTSSNAVLLMLLQGKKFPVDRITGVAHLDDVAAVHVCALDQSIKGNSIYGVSVSAEYNKAIAITRNHFPDAFEKGIFADGDQPSEIIEWNATDTETKLGMKFKRFEEMVVDVVAQYLNLMKDE</sequence>
<comment type="similarity">
    <text evidence="2">Belongs to the NAD(P)-dependent epimerase/dehydratase family. Dihydroflavonol-4-reductase subfamily.</text>
</comment>
<dbReference type="OrthoDB" id="2735536at2759"/>
<gene>
    <name evidence="4" type="ORF">K491DRAFT_720268</name>
</gene>
<evidence type="ECO:0000313" key="4">
    <source>
        <dbReference type="EMBL" id="KAF2651003.1"/>
    </source>
</evidence>
<dbReference type="EMBL" id="MU004438">
    <property type="protein sequence ID" value="KAF2651003.1"/>
    <property type="molecule type" value="Genomic_DNA"/>
</dbReference>
<evidence type="ECO:0000256" key="2">
    <source>
        <dbReference type="ARBA" id="ARBA00023445"/>
    </source>
</evidence>
<dbReference type="InterPro" id="IPR050425">
    <property type="entry name" value="NAD(P)_dehydrat-like"/>
</dbReference>
<dbReference type="Proteomes" id="UP000799324">
    <property type="component" value="Unassembled WGS sequence"/>
</dbReference>
<dbReference type="AlphaFoldDB" id="A0A6A6SWN6"/>
<organism evidence="4 5">
    <name type="scientific">Lophiostoma macrostomum CBS 122681</name>
    <dbReference type="NCBI Taxonomy" id="1314788"/>
    <lineage>
        <taxon>Eukaryota</taxon>
        <taxon>Fungi</taxon>
        <taxon>Dikarya</taxon>
        <taxon>Ascomycota</taxon>
        <taxon>Pezizomycotina</taxon>
        <taxon>Dothideomycetes</taxon>
        <taxon>Pleosporomycetidae</taxon>
        <taxon>Pleosporales</taxon>
        <taxon>Lophiostomataceae</taxon>
        <taxon>Lophiostoma</taxon>
    </lineage>
</organism>
<evidence type="ECO:0000256" key="1">
    <source>
        <dbReference type="ARBA" id="ARBA00023002"/>
    </source>
</evidence>
<keyword evidence="1" id="KW-0560">Oxidoreductase</keyword>
<proteinExistence type="inferred from homology"/>
<dbReference type="Gene3D" id="3.40.50.720">
    <property type="entry name" value="NAD(P)-binding Rossmann-like Domain"/>
    <property type="match status" value="1"/>
</dbReference>
<dbReference type="InterPro" id="IPR036291">
    <property type="entry name" value="NAD(P)-bd_dom_sf"/>
</dbReference>